<evidence type="ECO:0000313" key="1">
    <source>
        <dbReference type="EMBL" id="MEQ2510460.1"/>
    </source>
</evidence>
<accession>A0ABV1G4X4</accession>
<protein>
    <submittedName>
        <fullName evidence="1">Uncharacterized protein</fullName>
    </submittedName>
</protein>
<dbReference type="Proteomes" id="UP001491552">
    <property type="component" value="Unassembled WGS sequence"/>
</dbReference>
<reference evidence="1 2" key="1">
    <citation type="submission" date="2024-03" db="EMBL/GenBank/DDBJ databases">
        <title>Human intestinal bacterial collection.</title>
        <authorList>
            <person name="Pauvert C."/>
            <person name="Hitch T.C.A."/>
            <person name="Clavel T."/>
        </authorList>
    </citation>
    <scope>NUCLEOTIDE SEQUENCE [LARGE SCALE GENOMIC DNA]</scope>
    <source>
        <strain evidence="1 2">CLA-AA-H192</strain>
    </source>
</reference>
<evidence type="ECO:0000313" key="2">
    <source>
        <dbReference type="Proteomes" id="UP001491552"/>
    </source>
</evidence>
<sequence>MNEFGTFCSGSPRRFVFRNDKAEGFVHTGPGAFSPGQLVKEVPSGLFAKLLSKLQNQILQHDFAILPLRRVI</sequence>
<proteinExistence type="predicted"/>
<gene>
    <name evidence="1" type="ORF">WMO66_04220</name>
</gene>
<comment type="caution">
    <text evidence="1">The sequence shown here is derived from an EMBL/GenBank/DDBJ whole genome shotgun (WGS) entry which is preliminary data.</text>
</comment>
<keyword evidence="2" id="KW-1185">Reference proteome</keyword>
<dbReference type="EMBL" id="JBBMFF010000158">
    <property type="protein sequence ID" value="MEQ2510460.1"/>
    <property type="molecule type" value="Genomic_DNA"/>
</dbReference>
<organism evidence="1 2">
    <name type="scientific">Faecousia intestinalis</name>
    <dbReference type="NCBI Taxonomy" id="3133167"/>
    <lineage>
        <taxon>Bacteria</taxon>
        <taxon>Bacillati</taxon>
        <taxon>Bacillota</taxon>
        <taxon>Clostridia</taxon>
        <taxon>Eubacteriales</taxon>
        <taxon>Oscillospiraceae</taxon>
        <taxon>Faecousia</taxon>
    </lineage>
</organism>
<name>A0ABV1G4X4_9FIRM</name>
<dbReference type="RefSeq" id="WP_349135133.1">
    <property type="nucleotide sequence ID" value="NZ_JBBMFF010000158.1"/>
</dbReference>